<keyword evidence="2" id="KW-0732">Signal</keyword>
<evidence type="ECO:0000256" key="2">
    <source>
        <dbReference type="SAM" id="SignalP"/>
    </source>
</evidence>
<gene>
    <name evidence="3" type="ORF">ABWK59_34030</name>
</gene>
<dbReference type="RefSeq" id="WP_354644526.1">
    <property type="nucleotide sequence ID" value="NZ_CP159872.1"/>
</dbReference>
<sequence>MVSAIAGVASAVAAFMGGGASPQSSAAPPAVTVTAVPPAGASAAGTGALPPVSTPAAPAPGADEVHWSGPITLGLEGIDLSQPAPERGTDPAGTLRPAAQRTGGSGMMIKGTVAQWTGPGEPTAQGCRDLLRTRSQEKVDVVAGDRVCTVDGGSPIALLKVTKTHSDQGGYGELDADLTVWNLRK</sequence>
<evidence type="ECO:0000313" key="3">
    <source>
        <dbReference type="EMBL" id="XCM83590.1"/>
    </source>
</evidence>
<dbReference type="KEGG" id="kcm:ABWK59_34030"/>
<dbReference type="AlphaFoldDB" id="A0AAU8K818"/>
<protein>
    <recommendedName>
        <fullName evidence="4">Serine/threonine protein kinase</fullName>
    </recommendedName>
</protein>
<evidence type="ECO:0000256" key="1">
    <source>
        <dbReference type="SAM" id="MobiDB-lite"/>
    </source>
</evidence>
<accession>A0AAU8K818</accession>
<feature type="chain" id="PRO_5043695000" description="Serine/threonine protein kinase" evidence="2">
    <location>
        <begin position="27"/>
        <end position="185"/>
    </location>
</feature>
<reference evidence="3" key="1">
    <citation type="submission" date="2024-06" db="EMBL/GenBank/DDBJ databases">
        <title>The genome sequences of Kitasatospora sp. strain HUAS MG31.</title>
        <authorList>
            <person name="Mo P."/>
        </authorList>
    </citation>
    <scope>NUCLEOTIDE SEQUENCE</scope>
    <source>
        <strain evidence="3">HUAS MG31</strain>
    </source>
</reference>
<feature type="region of interest" description="Disordered" evidence="1">
    <location>
        <begin position="41"/>
        <end position="61"/>
    </location>
</feature>
<evidence type="ECO:0008006" key="4">
    <source>
        <dbReference type="Google" id="ProtNLM"/>
    </source>
</evidence>
<proteinExistence type="predicted"/>
<dbReference type="EMBL" id="CP159872">
    <property type="protein sequence ID" value="XCM83590.1"/>
    <property type="molecule type" value="Genomic_DNA"/>
</dbReference>
<feature type="signal peptide" evidence="2">
    <location>
        <begin position="1"/>
        <end position="26"/>
    </location>
</feature>
<organism evidence="3">
    <name type="scientific">Kitasatospora camelliae</name>
    <dbReference type="NCBI Taxonomy" id="3156397"/>
    <lineage>
        <taxon>Bacteria</taxon>
        <taxon>Bacillati</taxon>
        <taxon>Actinomycetota</taxon>
        <taxon>Actinomycetes</taxon>
        <taxon>Kitasatosporales</taxon>
        <taxon>Streptomycetaceae</taxon>
        <taxon>Kitasatospora</taxon>
    </lineage>
</organism>
<feature type="region of interest" description="Disordered" evidence="1">
    <location>
        <begin position="77"/>
        <end position="105"/>
    </location>
</feature>
<name>A0AAU8K818_9ACTN</name>